<evidence type="ECO:0000256" key="1">
    <source>
        <dbReference type="ARBA" id="ARBA00023015"/>
    </source>
</evidence>
<evidence type="ECO:0000259" key="5">
    <source>
        <dbReference type="PROSITE" id="PS51063"/>
    </source>
</evidence>
<keyword evidence="7" id="KW-1185">Reference proteome</keyword>
<organism evidence="6 7">
    <name type="scientific">Thiobacillus denitrificans (strain ATCC 25259 / T1)</name>
    <dbReference type="NCBI Taxonomy" id="292415"/>
    <lineage>
        <taxon>Bacteria</taxon>
        <taxon>Pseudomonadati</taxon>
        <taxon>Pseudomonadota</taxon>
        <taxon>Betaproteobacteria</taxon>
        <taxon>Nitrosomonadales</taxon>
        <taxon>Thiobacillaceae</taxon>
        <taxon>Thiobacillus</taxon>
    </lineage>
</organism>
<proteinExistence type="predicted"/>
<feature type="domain" description="Cyclic nucleotide-binding" evidence="4">
    <location>
        <begin position="16"/>
        <end position="137"/>
    </location>
</feature>
<keyword evidence="1" id="KW-0805">Transcription regulation</keyword>
<dbReference type="HOGENOM" id="CLU_075053_4_0_4"/>
<dbReference type="Gene3D" id="2.60.120.10">
    <property type="entry name" value="Jelly Rolls"/>
    <property type="match status" value="1"/>
</dbReference>
<dbReference type="OrthoDB" id="9777588at2"/>
<dbReference type="RefSeq" id="WP_011313105.1">
    <property type="nucleotide sequence ID" value="NC_007404.1"/>
</dbReference>
<dbReference type="AlphaFoldDB" id="Q3SFR0"/>
<dbReference type="GO" id="GO:0005829">
    <property type="term" value="C:cytosol"/>
    <property type="evidence" value="ECO:0007669"/>
    <property type="project" value="TreeGrafter"/>
</dbReference>
<evidence type="ECO:0000313" key="7">
    <source>
        <dbReference type="Proteomes" id="UP000008291"/>
    </source>
</evidence>
<dbReference type="CDD" id="cd00038">
    <property type="entry name" value="CAP_ED"/>
    <property type="match status" value="1"/>
</dbReference>
<dbReference type="InterPro" id="IPR018490">
    <property type="entry name" value="cNMP-bd_dom_sf"/>
</dbReference>
<dbReference type="STRING" id="292415.Tbd_2593"/>
<dbReference type="Proteomes" id="UP000008291">
    <property type="component" value="Chromosome"/>
</dbReference>
<dbReference type="SMART" id="SM00100">
    <property type="entry name" value="cNMP"/>
    <property type="match status" value="1"/>
</dbReference>
<dbReference type="InterPro" id="IPR050397">
    <property type="entry name" value="Env_Response_Regulators"/>
</dbReference>
<dbReference type="PANTHER" id="PTHR24567">
    <property type="entry name" value="CRP FAMILY TRANSCRIPTIONAL REGULATORY PROTEIN"/>
    <property type="match status" value="1"/>
</dbReference>
<dbReference type="PROSITE" id="PS51063">
    <property type="entry name" value="HTH_CRP_2"/>
    <property type="match status" value="1"/>
</dbReference>
<reference evidence="6 7" key="1">
    <citation type="journal article" date="2006" name="J. Bacteriol.">
        <title>The genome sequence of the obligately chemolithoautotrophic, facultatively anaerobic bacterium Thiobacillus denitrificans.</title>
        <authorList>
            <person name="Beller H.R."/>
            <person name="Chain P.S."/>
            <person name="Letain T.E."/>
            <person name="Chakicherla A."/>
            <person name="Larimer F.W."/>
            <person name="Richardson P.M."/>
            <person name="Coleman M.A."/>
            <person name="Wood A.P."/>
            <person name="Kelly D.P."/>
        </authorList>
    </citation>
    <scope>NUCLEOTIDE SEQUENCE [LARGE SCALE GENOMIC DNA]</scope>
    <source>
        <strain evidence="6 7">ATCC 25259</strain>
    </source>
</reference>
<dbReference type="InterPro" id="IPR014710">
    <property type="entry name" value="RmlC-like_jellyroll"/>
</dbReference>
<dbReference type="InterPro" id="IPR012318">
    <property type="entry name" value="HTH_CRP"/>
</dbReference>
<evidence type="ECO:0000259" key="4">
    <source>
        <dbReference type="PROSITE" id="PS50042"/>
    </source>
</evidence>
<dbReference type="InterPro" id="IPR000595">
    <property type="entry name" value="cNMP-bd_dom"/>
</dbReference>
<accession>Q3SFR0</accession>
<sequence>MASPASPLSLLHDAPLFAGVDAGHLATLAQAARSRDARAGQLLFAEGDEARAFYLVAQGEVHLYRFSPQGEEKVFQMLGDGDLLAEAAMFLSPAVYPMTARAVRDSTLFAVPRQALLSLCAASPPLMLTLLSALARRLYQAMNRIDHLTLNNAGQRLVAYLLDLRRQQHGNWISIPVNFAVLAAQLGMTPETLSRLLQKFRQDGLLSGKGRTLVLLDADMLCEKVALPRQAMRPPSHIGGNPSMTGCCNLAGKR</sequence>
<dbReference type="GO" id="GO:0003677">
    <property type="term" value="F:DNA binding"/>
    <property type="evidence" value="ECO:0007669"/>
    <property type="project" value="UniProtKB-KW"/>
</dbReference>
<dbReference type="KEGG" id="tbd:Tbd_2593"/>
<evidence type="ECO:0000256" key="2">
    <source>
        <dbReference type="ARBA" id="ARBA00023125"/>
    </source>
</evidence>
<gene>
    <name evidence="6" type="ordered locus">Tbd_2593</name>
</gene>
<dbReference type="Pfam" id="PF00027">
    <property type="entry name" value="cNMP_binding"/>
    <property type="match status" value="1"/>
</dbReference>
<keyword evidence="2" id="KW-0238">DNA-binding</keyword>
<name>Q3SFR0_THIDA</name>
<evidence type="ECO:0000256" key="3">
    <source>
        <dbReference type="ARBA" id="ARBA00023163"/>
    </source>
</evidence>
<dbReference type="eggNOG" id="COG0664">
    <property type="taxonomic scope" value="Bacteria"/>
</dbReference>
<protein>
    <submittedName>
        <fullName evidence="6">Transcriptional Regulator, Crp/Fnr family</fullName>
    </submittedName>
</protein>
<evidence type="ECO:0000313" key="6">
    <source>
        <dbReference type="EMBL" id="AAZ98546.1"/>
    </source>
</evidence>
<dbReference type="SUPFAM" id="SSF46785">
    <property type="entry name" value="Winged helix' DNA-binding domain"/>
    <property type="match status" value="1"/>
</dbReference>
<dbReference type="Pfam" id="PF13545">
    <property type="entry name" value="HTH_Crp_2"/>
    <property type="match status" value="1"/>
</dbReference>
<dbReference type="SMART" id="SM00419">
    <property type="entry name" value="HTH_CRP"/>
    <property type="match status" value="1"/>
</dbReference>
<dbReference type="GO" id="GO:0003700">
    <property type="term" value="F:DNA-binding transcription factor activity"/>
    <property type="evidence" value="ECO:0007669"/>
    <property type="project" value="TreeGrafter"/>
</dbReference>
<feature type="domain" description="HTH crp-type" evidence="5">
    <location>
        <begin position="151"/>
        <end position="219"/>
    </location>
</feature>
<dbReference type="InterPro" id="IPR036390">
    <property type="entry name" value="WH_DNA-bd_sf"/>
</dbReference>
<dbReference type="Gene3D" id="1.10.10.10">
    <property type="entry name" value="Winged helix-like DNA-binding domain superfamily/Winged helix DNA-binding domain"/>
    <property type="match status" value="1"/>
</dbReference>
<dbReference type="PROSITE" id="PS50042">
    <property type="entry name" value="CNMP_BINDING_3"/>
    <property type="match status" value="1"/>
</dbReference>
<dbReference type="SUPFAM" id="SSF51206">
    <property type="entry name" value="cAMP-binding domain-like"/>
    <property type="match status" value="1"/>
</dbReference>
<dbReference type="InterPro" id="IPR036388">
    <property type="entry name" value="WH-like_DNA-bd_sf"/>
</dbReference>
<dbReference type="EMBL" id="CP000116">
    <property type="protein sequence ID" value="AAZ98546.1"/>
    <property type="molecule type" value="Genomic_DNA"/>
</dbReference>
<dbReference type="PANTHER" id="PTHR24567:SF74">
    <property type="entry name" value="HTH-TYPE TRANSCRIPTIONAL REGULATOR ARCR"/>
    <property type="match status" value="1"/>
</dbReference>
<keyword evidence="3" id="KW-0804">Transcription</keyword>